<dbReference type="GO" id="GO:1990281">
    <property type="term" value="C:efflux pump complex"/>
    <property type="evidence" value="ECO:0007669"/>
    <property type="project" value="TreeGrafter"/>
</dbReference>
<evidence type="ECO:0000256" key="2">
    <source>
        <dbReference type="SAM" id="Coils"/>
    </source>
</evidence>
<dbReference type="GO" id="GO:0030313">
    <property type="term" value="C:cell envelope"/>
    <property type="evidence" value="ECO:0007669"/>
    <property type="project" value="UniProtKB-SubCell"/>
</dbReference>
<sequence>MSSRKAVLIFLVLILAGAVIGKVLIEKRKKELLSYPPPKVNPLPVEWAEVKEGALGEELHYFGRVLPYQYATLSTKVAGTVLKVYKSEGERFRKGEVLVEIDSSEISNNLASIESQRRAKASLIKGLEAQLEAAKVKEKNAEREYKRELFLFERKAVPREAVEKAENLYRSAQAQVKSLKAQIEELRNSIKSLREKAEALRGSLSYTKVVALKDGVVAQVLAYPGDVALPGKPLLKVFYPEEGMRVLVELPPEKAGEVEVGTTVSVSGAERGKVVKFYPAATPKGLVTLEVKLEKNTTLKPNQLVKVEIPTREVKGLIVPTSSLLHLKEGVFVLLIEKGEVKPVKVKVLKEAPKLSVVSGRLSPGQKVVVGRESALLRAYRIKRVIPVEELNG</sequence>
<dbReference type="GO" id="GO:0015562">
    <property type="term" value="F:efflux transmembrane transporter activity"/>
    <property type="evidence" value="ECO:0007669"/>
    <property type="project" value="TreeGrafter"/>
</dbReference>
<dbReference type="Gene3D" id="2.40.420.20">
    <property type="match status" value="1"/>
</dbReference>
<proteinExistence type="predicted"/>
<keyword evidence="4" id="KW-1185">Reference proteome</keyword>
<dbReference type="GO" id="GO:0019898">
    <property type="term" value="C:extrinsic component of membrane"/>
    <property type="evidence" value="ECO:0007669"/>
    <property type="project" value="InterPro"/>
</dbReference>
<evidence type="ECO:0000256" key="1">
    <source>
        <dbReference type="ARBA" id="ARBA00023054"/>
    </source>
</evidence>
<gene>
    <name evidence="3" type="ORF">C7457_1374</name>
</gene>
<dbReference type="RefSeq" id="WP_121171395.1">
    <property type="nucleotide sequence ID" value="NZ_RBIE01000003.1"/>
</dbReference>
<dbReference type="AlphaFoldDB" id="A0A420W5W6"/>
<dbReference type="EMBL" id="RBIE01000003">
    <property type="protein sequence ID" value="RKQ60552.1"/>
    <property type="molecule type" value="Genomic_DNA"/>
</dbReference>
<dbReference type="Gene3D" id="2.40.50.100">
    <property type="match status" value="1"/>
</dbReference>
<dbReference type="Proteomes" id="UP000280881">
    <property type="component" value="Unassembled WGS sequence"/>
</dbReference>
<reference evidence="3 4" key="1">
    <citation type="submission" date="2018-10" db="EMBL/GenBank/DDBJ databases">
        <title>Genomic Encyclopedia of Type Strains, Phase IV (KMG-IV): sequencing the most valuable type-strain genomes for metagenomic binning, comparative biology and taxonomic classification.</title>
        <authorList>
            <person name="Goeker M."/>
        </authorList>
    </citation>
    <scope>NUCLEOTIDE SEQUENCE [LARGE SCALE GENOMIC DNA]</scope>
    <source>
        <strain evidence="3 4">DSM 15521</strain>
    </source>
</reference>
<accession>A0A420W5W6</accession>
<comment type="caution">
    <text evidence="3">The sequence shown here is derived from an EMBL/GenBank/DDBJ whole genome shotgun (WGS) entry which is preliminary data.</text>
</comment>
<dbReference type="GO" id="GO:1990195">
    <property type="term" value="C:macrolide transmembrane transporter complex"/>
    <property type="evidence" value="ECO:0007669"/>
    <property type="project" value="InterPro"/>
</dbReference>
<dbReference type="Gene3D" id="6.10.140.1990">
    <property type="match status" value="1"/>
</dbReference>
<organism evidence="3 4">
    <name type="scientific">Thermovibrio guaymasensis</name>
    <dbReference type="NCBI Taxonomy" id="240167"/>
    <lineage>
        <taxon>Bacteria</taxon>
        <taxon>Pseudomonadati</taxon>
        <taxon>Aquificota</taxon>
        <taxon>Aquificia</taxon>
        <taxon>Desulfurobacteriales</taxon>
        <taxon>Desulfurobacteriaceae</taxon>
        <taxon>Thermovibrio</taxon>
    </lineage>
</organism>
<dbReference type="PANTHER" id="PTHR30469:SF15">
    <property type="entry name" value="HLYD FAMILY OF SECRETION PROTEINS"/>
    <property type="match status" value="1"/>
</dbReference>
<evidence type="ECO:0000313" key="4">
    <source>
        <dbReference type="Proteomes" id="UP000280881"/>
    </source>
</evidence>
<dbReference type="GO" id="GO:1990961">
    <property type="term" value="P:xenobiotic detoxification by transmembrane export across the plasma membrane"/>
    <property type="evidence" value="ECO:0007669"/>
    <property type="project" value="InterPro"/>
</dbReference>
<feature type="coiled-coil region" evidence="2">
    <location>
        <begin position="124"/>
        <end position="203"/>
    </location>
</feature>
<name>A0A420W5W6_9BACT</name>
<evidence type="ECO:0000313" key="3">
    <source>
        <dbReference type="EMBL" id="RKQ60552.1"/>
    </source>
</evidence>
<dbReference type="SUPFAM" id="SSF111369">
    <property type="entry name" value="HlyD-like secretion proteins"/>
    <property type="match status" value="1"/>
</dbReference>
<protein>
    <submittedName>
        <fullName evidence="3">RND family efflux transporter MFP subunit</fullName>
    </submittedName>
</protein>
<dbReference type="InterPro" id="IPR030190">
    <property type="entry name" value="MacA_alpha-hairpin_sf"/>
</dbReference>
<keyword evidence="1 2" id="KW-0175">Coiled coil</keyword>
<dbReference type="OrthoDB" id="9777308at2"/>
<dbReference type="PANTHER" id="PTHR30469">
    <property type="entry name" value="MULTIDRUG RESISTANCE PROTEIN MDTA"/>
    <property type="match status" value="1"/>
</dbReference>